<sequence>MSLSMDDHSKSPKQLNFTQIKATLFPSFDVALSGIALALLEISNEIGGVIDLGTIWILCWEASRLLEWCEVEVEVEDFRENKDLNKFDIEP</sequence>
<keyword evidence="2" id="KW-1185">Reference proteome</keyword>
<gene>
    <name evidence="1" type="ORF">FNV43_RR21663</name>
</gene>
<dbReference type="Proteomes" id="UP000796880">
    <property type="component" value="Unassembled WGS sequence"/>
</dbReference>
<accession>A0A8K0GRU2</accession>
<organism evidence="1 2">
    <name type="scientific">Rhamnella rubrinervis</name>
    <dbReference type="NCBI Taxonomy" id="2594499"/>
    <lineage>
        <taxon>Eukaryota</taxon>
        <taxon>Viridiplantae</taxon>
        <taxon>Streptophyta</taxon>
        <taxon>Embryophyta</taxon>
        <taxon>Tracheophyta</taxon>
        <taxon>Spermatophyta</taxon>
        <taxon>Magnoliopsida</taxon>
        <taxon>eudicotyledons</taxon>
        <taxon>Gunneridae</taxon>
        <taxon>Pentapetalae</taxon>
        <taxon>rosids</taxon>
        <taxon>fabids</taxon>
        <taxon>Rosales</taxon>
        <taxon>Rhamnaceae</taxon>
        <taxon>rhamnoid group</taxon>
        <taxon>Rhamneae</taxon>
        <taxon>Rhamnella</taxon>
    </lineage>
</organism>
<evidence type="ECO:0000313" key="2">
    <source>
        <dbReference type="Proteomes" id="UP000796880"/>
    </source>
</evidence>
<dbReference type="AlphaFoldDB" id="A0A8K0GRU2"/>
<comment type="caution">
    <text evidence="1">The sequence shown here is derived from an EMBL/GenBank/DDBJ whole genome shotgun (WGS) entry which is preliminary data.</text>
</comment>
<dbReference type="EMBL" id="VOIH02000010">
    <property type="protein sequence ID" value="KAF3434578.1"/>
    <property type="molecule type" value="Genomic_DNA"/>
</dbReference>
<evidence type="ECO:0000313" key="1">
    <source>
        <dbReference type="EMBL" id="KAF3434578.1"/>
    </source>
</evidence>
<proteinExistence type="predicted"/>
<protein>
    <submittedName>
        <fullName evidence="1">Uncharacterized protein</fullName>
    </submittedName>
</protein>
<reference evidence="1" key="1">
    <citation type="submission" date="2020-03" db="EMBL/GenBank/DDBJ databases">
        <title>A high-quality chromosome-level genome assembly of a woody plant with both climbing and erect habits, Rhamnella rubrinervis.</title>
        <authorList>
            <person name="Lu Z."/>
            <person name="Yang Y."/>
            <person name="Zhu X."/>
            <person name="Sun Y."/>
        </authorList>
    </citation>
    <scope>NUCLEOTIDE SEQUENCE</scope>
    <source>
        <strain evidence="1">BYM</strain>
        <tissue evidence="1">Leaf</tissue>
    </source>
</reference>
<name>A0A8K0GRU2_9ROSA</name>